<name>A0A7X1LQQ6_9ACTN</name>
<proteinExistence type="predicted"/>
<feature type="compositionally biased region" description="Basic and acidic residues" evidence="1">
    <location>
        <begin position="1"/>
        <end position="10"/>
    </location>
</feature>
<feature type="region of interest" description="Disordered" evidence="1">
    <location>
        <begin position="89"/>
        <end position="109"/>
    </location>
</feature>
<comment type="caution">
    <text evidence="2">The sequence shown here is derived from an EMBL/GenBank/DDBJ whole genome shotgun (WGS) entry which is preliminary data.</text>
</comment>
<evidence type="ECO:0000256" key="1">
    <source>
        <dbReference type="SAM" id="MobiDB-lite"/>
    </source>
</evidence>
<organism evidence="2 3">
    <name type="scientific">Streptomyces mexicanus</name>
    <dbReference type="NCBI Taxonomy" id="178566"/>
    <lineage>
        <taxon>Bacteria</taxon>
        <taxon>Bacillati</taxon>
        <taxon>Actinomycetota</taxon>
        <taxon>Actinomycetes</taxon>
        <taxon>Kitasatosporales</taxon>
        <taxon>Streptomycetaceae</taxon>
        <taxon>Streptomyces</taxon>
    </lineage>
</organism>
<dbReference type="Proteomes" id="UP000517694">
    <property type="component" value="Unassembled WGS sequence"/>
</dbReference>
<gene>
    <name evidence="2" type="ORF">H1R13_14810</name>
</gene>
<protein>
    <submittedName>
        <fullName evidence="2">Uncharacterized protein</fullName>
    </submittedName>
</protein>
<dbReference type="AlphaFoldDB" id="A0A7X1LQQ6"/>
<sequence>MRPAQAKEQRGVAPPPVPGPATGAGGPAGQPPDTGQGAVLPDTPGTARPAAIRGPRLAAAGVPAAVGRFLGHVLDERVARARAVGEPVGGDVAVRGAGPCVPQAREPRR</sequence>
<accession>A0A7X1LQQ6</accession>
<evidence type="ECO:0000313" key="2">
    <source>
        <dbReference type="EMBL" id="MBC2866213.1"/>
    </source>
</evidence>
<feature type="region of interest" description="Disordered" evidence="1">
    <location>
        <begin position="1"/>
        <end position="52"/>
    </location>
</feature>
<dbReference type="EMBL" id="JACMHY010000005">
    <property type="protein sequence ID" value="MBC2866213.1"/>
    <property type="molecule type" value="Genomic_DNA"/>
</dbReference>
<evidence type="ECO:0000313" key="3">
    <source>
        <dbReference type="Proteomes" id="UP000517694"/>
    </source>
</evidence>
<dbReference type="RefSeq" id="WP_185947435.1">
    <property type="nucleotide sequence ID" value="NZ_JACMHY010000005.1"/>
</dbReference>
<reference evidence="2 3" key="1">
    <citation type="submission" date="2020-08" db="EMBL/GenBank/DDBJ databases">
        <title>Whole-Genome Sequence of French Clinical Streptomyces mexicanus Strain Q0842.</title>
        <authorList>
            <person name="Boxberger M."/>
            <person name="La Scola B."/>
        </authorList>
    </citation>
    <scope>NUCLEOTIDE SEQUENCE [LARGE SCALE GENOMIC DNA]</scope>
    <source>
        <strain evidence="2 3">Marseille-Q0842</strain>
    </source>
</reference>
<keyword evidence="3" id="KW-1185">Reference proteome</keyword>